<sequence>MNKYPVFPMTPEANHYSDYGFDPQMDYFQVLEEARRHSKRSDPRPLDSLHCKLQKPISKDDAKSKKRRRGWWKSAFLFWRRPKVSSEADEQRRSQQRPHNAHRSAVSGPIYATESCGGGRRTSRPSSGPLTAAEVGADAAGLAYLSLRDLSFVDGRRASTHAAVPPAMPIYLVT</sequence>
<accession>A0A4S8J1S8</accession>
<evidence type="ECO:0000313" key="3">
    <source>
        <dbReference type="Proteomes" id="UP000317650"/>
    </source>
</evidence>
<keyword evidence="3" id="KW-1185">Reference proteome</keyword>
<dbReference type="AlphaFoldDB" id="A0A4S8J1S8"/>
<feature type="region of interest" description="Disordered" evidence="1">
    <location>
        <begin position="36"/>
        <end position="65"/>
    </location>
</feature>
<name>A0A4S8J1S8_MUSBA</name>
<feature type="compositionally biased region" description="Basic and acidic residues" evidence="1">
    <location>
        <begin position="36"/>
        <end position="50"/>
    </location>
</feature>
<evidence type="ECO:0000256" key="1">
    <source>
        <dbReference type="SAM" id="MobiDB-lite"/>
    </source>
</evidence>
<organism evidence="2 3">
    <name type="scientific">Musa balbisiana</name>
    <name type="common">Banana</name>
    <dbReference type="NCBI Taxonomy" id="52838"/>
    <lineage>
        <taxon>Eukaryota</taxon>
        <taxon>Viridiplantae</taxon>
        <taxon>Streptophyta</taxon>
        <taxon>Embryophyta</taxon>
        <taxon>Tracheophyta</taxon>
        <taxon>Spermatophyta</taxon>
        <taxon>Magnoliopsida</taxon>
        <taxon>Liliopsida</taxon>
        <taxon>Zingiberales</taxon>
        <taxon>Musaceae</taxon>
        <taxon>Musa</taxon>
    </lineage>
</organism>
<feature type="region of interest" description="Disordered" evidence="1">
    <location>
        <begin position="83"/>
        <end position="132"/>
    </location>
</feature>
<comment type="caution">
    <text evidence="2">The sequence shown here is derived from an EMBL/GenBank/DDBJ whole genome shotgun (WGS) entry which is preliminary data.</text>
</comment>
<feature type="compositionally biased region" description="Basic and acidic residues" evidence="1">
    <location>
        <begin position="84"/>
        <end position="93"/>
    </location>
</feature>
<dbReference type="Proteomes" id="UP000317650">
    <property type="component" value="Chromosome 11"/>
</dbReference>
<dbReference type="PANTHER" id="PTHR35488">
    <property type="entry name" value="OS05G0358900 PROTEIN-RELATED"/>
    <property type="match status" value="1"/>
</dbReference>
<gene>
    <name evidence="2" type="ORF">C4D60_Mb11t05000</name>
</gene>
<proteinExistence type="predicted"/>
<reference evidence="2 3" key="1">
    <citation type="journal article" date="2019" name="Nat. Plants">
        <title>Genome sequencing of Musa balbisiana reveals subgenome evolution and function divergence in polyploid bananas.</title>
        <authorList>
            <person name="Yao X."/>
        </authorList>
    </citation>
    <scope>NUCLEOTIDE SEQUENCE [LARGE SCALE GENOMIC DNA]</scope>
    <source>
        <strain evidence="3">cv. DH-PKW</strain>
        <tissue evidence="2">Leaves</tissue>
    </source>
</reference>
<dbReference type="EMBL" id="PYDT01000007">
    <property type="protein sequence ID" value="THU55288.1"/>
    <property type="molecule type" value="Genomic_DNA"/>
</dbReference>
<evidence type="ECO:0000313" key="2">
    <source>
        <dbReference type="EMBL" id="THU55288.1"/>
    </source>
</evidence>
<protein>
    <submittedName>
        <fullName evidence="2">Uncharacterized protein</fullName>
    </submittedName>
</protein>
<dbReference type="PANTHER" id="PTHR35488:SF2">
    <property type="entry name" value="OS05G0358900 PROTEIN"/>
    <property type="match status" value="1"/>
</dbReference>